<keyword evidence="4" id="KW-0574">Periplasm</keyword>
<dbReference type="GO" id="GO:0042597">
    <property type="term" value="C:periplasmic space"/>
    <property type="evidence" value="ECO:0007669"/>
    <property type="project" value="UniProtKB-SubCell"/>
</dbReference>
<sequence>MPGDSRISRRTVLKGAAGAAFGVGSLAALKLPFFGTSDRTQDPADCFAKDLSASEKQLIISNWPGYMDEDEPTTLQDFEKRTGIKVRYDIDVNDNNDFFAKVSNQLGSCESSKRDMFMLTDWMAARMIQVGWIQKLDAAKVPNLHANVIDALKAPGWDPGRDFSAPWQSGLTGIAYNKKKVKEVRSFADLLTRDDLKGRISLLSEMRDTMGFMLLINGADPSDFTDADWEKGVETLKKARGDGQIRAFTGNEYIQDLSAGNILACEAWSGDVAAAENEDLVFVTPEEGLMIWADNMLIPNLATHKENAEKWIDYYYEPEIAARLADYVYYICPVKGAEAEMEKIDPDLLKNKTLKNLIFPDEETLSRTSGFMALTEAQARRYEGDFSDVISG</sequence>
<dbReference type="RefSeq" id="WP_123228510.1">
    <property type="nucleotide sequence ID" value="NZ_RJSE01000007.1"/>
</dbReference>
<dbReference type="PROSITE" id="PS51318">
    <property type="entry name" value="TAT"/>
    <property type="match status" value="1"/>
</dbReference>
<comment type="subcellular location">
    <subcellularLocation>
        <location evidence="1">Periplasm</location>
    </subcellularLocation>
</comment>
<evidence type="ECO:0000256" key="3">
    <source>
        <dbReference type="ARBA" id="ARBA00022729"/>
    </source>
</evidence>
<evidence type="ECO:0000313" key="5">
    <source>
        <dbReference type="EMBL" id="RNL63217.1"/>
    </source>
</evidence>
<keyword evidence="3" id="KW-0732">Signal</keyword>
<dbReference type="Gene3D" id="3.40.190.10">
    <property type="entry name" value="Periplasmic binding protein-like II"/>
    <property type="match status" value="2"/>
</dbReference>
<keyword evidence="6" id="KW-1185">Reference proteome</keyword>
<accession>A0A3N0CIB2</accession>
<dbReference type="InterPro" id="IPR006059">
    <property type="entry name" value="SBP"/>
</dbReference>
<dbReference type="GO" id="GO:0015846">
    <property type="term" value="P:polyamine transport"/>
    <property type="evidence" value="ECO:0007669"/>
    <property type="project" value="InterPro"/>
</dbReference>
<organism evidence="5 6">
    <name type="scientific">Nocardioides marmoriginsengisoli</name>
    <dbReference type="NCBI Taxonomy" id="661483"/>
    <lineage>
        <taxon>Bacteria</taxon>
        <taxon>Bacillati</taxon>
        <taxon>Actinomycetota</taxon>
        <taxon>Actinomycetes</taxon>
        <taxon>Propionibacteriales</taxon>
        <taxon>Nocardioidaceae</taxon>
        <taxon>Nocardioides</taxon>
    </lineage>
</organism>
<dbReference type="PANTHER" id="PTHR30222">
    <property type="entry name" value="SPERMIDINE/PUTRESCINE-BINDING PERIPLASMIC PROTEIN"/>
    <property type="match status" value="1"/>
</dbReference>
<keyword evidence="2" id="KW-0813">Transport</keyword>
<dbReference type="InterPro" id="IPR001188">
    <property type="entry name" value="Sperm_putr-bd"/>
</dbReference>
<evidence type="ECO:0000256" key="4">
    <source>
        <dbReference type="ARBA" id="ARBA00022764"/>
    </source>
</evidence>
<evidence type="ECO:0000256" key="2">
    <source>
        <dbReference type="ARBA" id="ARBA00022448"/>
    </source>
</evidence>
<dbReference type="Proteomes" id="UP000267128">
    <property type="component" value="Unassembled WGS sequence"/>
</dbReference>
<proteinExistence type="predicted"/>
<dbReference type="EMBL" id="RJSE01000007">
    <property type="protein sequence ID" value="RNL63217.1"/>
    <property type="molecule type" value="Genomic_DNA"/>
</dbReference>
<dbReference type="InterPro" id="IPR006311">
    <property type="entry name" value="TAT_signal"/>
</dbReference>
<evidence type="ECO:0000256" key="1">
    <source>
        <dbReference type="ARBA" id="ARBA00004418"/>
    </source>
</evidence>
<dbReference type="AlphaFoldDB" id="A0A3N0CIB2"/>
<reference evidence="5 6" key="1">
    <citation type="submission" date="2018-11" db="EMBL/GenBank/DDBJ databases">
        <authorList>
            <person name="Li F."/>
        </authorList>
    </citation>
    <scope>NUCLEOTIDE SEQUENCE [LARGE SCALE GENOMIC DNA]</scope>
    <source>
        <strain evidence="5 6">Gsoil 097</strain>
    </source>
</reference>
<dbReference type="OrthoDB" id="9813777at2"/>
<dbReference type="CDD" id="cd13590">
    <property type="entry name" value="PBP2_PotD_PotF_like"/>
    <property type="match status" value="1"/>
</dbReference>
<evidence type="ECO:0000313" key="6">
    <source>
        <dbReference type="Proteomes" id="UP000267128"/>
    </source>
</evidence>
<dbReference type="SUPFAM" id="SSF53850">
    <property type="entry name" value="Periplasmic binding protein-like II"/>
    <property type="match status" value="1"/>
</dbReference>
<dbReference type="PANTHER" id="PTHR30222:SF17">
    <property type="entry name" value="SPERMIDINE_PUTRESCINE-BINDING PERIPLASMIC PROTEIN"/>
    <property type="match status" value="1"/>
</dbReference>
<dbReference type="Pfam" id="PF13416">
    <property type="entry name" value="SBP_bac_8"/>
    <property type="match status" value="1"/>
</dbReference>
<comment type="caution">
    <text evidence="5">The sequence shown here is derived from an EMBL/GenBank/DDBJ whole genome shotgun (WGS) entry which is preliminary data.</text>
</comment>
<gene>
    <name evidence="5" type="ORF">EFK50_16100</name>
</gene>
<name>A0A3N0CIB2_9ACTN</name>
<dbReference type="GO" id="GO:0019808">
    <property type="term" value="F:polyamine binding"/>
    <property type="evidence" value="ECO:0007669"/>
    <property type="project" value="InterPro"/>
</dbReference>
<dbReference type="PRINTS" id="PR00909">
    <property type="entry name" value="SPERMDNBNDNG"/>
</dbReference>
<protein>
    <submittedName>
        <fullName evidence="5">Spermidine/putrescine ABC transporter substrate-binding protein</fullName>
    </submittedName>
</protein>